<dbReference type="GO" id="GO:0030170">
    <property type="term" value="F:pyridoxal phosphate binding"/>
    <property type="evidence" value="ECO:0007669"/>
    <property type="project" value="InterPro"/>
</dbReference>
<dbReference type="InterPro" id="IPR000634">
    <property type="entry name" value="Ser/Thr_deHydtase_PyrdxlP-BS"/>
</dbReference>
<dbReference type="PANTHER" id="PTHR43515">
    <property type="entry name" value="THREONINE SYNTHASE-LIKE 1"/>
    <property type="match status" value="1"/>
</dbReference>
<comment type="cofactor">
    <cofactor evidence="1 11">
        <name>pyridoxal 5'-phosphate</name>
        <dbReference type="ChEBI" id="CHEBI:597326"/>
    </cofactor>
</comment>
<accession>A0A6J4CVN9</accession>
<comment type="pathway">
    <text evidence="2">Amino-acid biosynthesis; L-threonine biosynthesis; L-threonine from L-aspartate: step 5/5.</text>
</comment>
<keyword evidence="8 11" id="KW-0663">Pyridoxal phosphate</keyword>
<feature type="domain" description="Tryptophan synthase beta chain-like PALP" evidence="12">
    <location>
        <begin position="77"/>
        <end position="396"/>
    </location>
</feature>
<evidence type="ECO:0000256" key="3">
    <source>
        <dbReference type="ARBA" id="ARBA00005517"/>
    </source>
</evidence>
<dbReference type="PANTHER" id="PTHR43515:SF1">
    <property type="entry name" value="THREONINE SYNTHASE-LIKE 1"/>
    <property type="match status" value="1"/>
</dbReference>
<name>A0A6J4CVN9_9HELI</name>
<dbReference type="InterPro" id="IPR004450">
    <property type="entry name" value="Thr_synthase-like"/>
</dbReference>
<evidence type="ECO:0000256" key="2">
    <source>
        <dbReference type="ARBA" id="ARBA00004979"/>
    </source>
</evidence>
<gene>
    <name evidence="13" type="primary">thrC</name>
    <name evidence="13" type="ORF">SNTW_01920</name>
</gene>
<reference evidence="13 14" key="1">
    <citation type="submission" date="2019-06" db="EMBL/GenBank/DDBJ databases">
        <title>Complete genome sequence of Helicobacter suis SNTW101c.</title>
        <authorList>
            <person name="Rimbara E."/>
            <person name="Suzuki M."/>
            <person name="Matsui H."/>
            <person name="Nakamura M."/>
            <person name="Mori S."/>
            <person name="Shibayama K."/>
        </authorList>
    </citation>
    <scope>NUCLEOTIDE SEQUENCE [LARGE SCALE GENOMIC DNA]</scope>
    <source>
        <strain evidence="13 14">SNTW101c</strain>
    </source>
</reference>
<keyword evidence="6" id="KW-0028">Amino-acid biosynthesis</keyword>
<feature type="modified residue" description="N6-(pyridoxal phosphate)lysine" evidence="11">
    <location>
        <position position="103"/>
    </location>
</feature>
<dbReference type="GO" id="GO:0009088">
    <property type="term" value="P:threonine biosynthetic process"/>
    <property type="evidence" value="ECO:0007669"/>
    <property type="project" value="UniProtKB-UniRule"/>
</dbReference>
<dbReference type="InterPro" id="IPR001926">
    <property type="entry name" value="TrpB-like_PALP"/>
</dbReference>
<dbReference type="Pfam" id="PF00291">
    <property type="entry name" value="PALP"/>
    <property type="match status" value="1"/>
</dbReference>
<dbReference type="Gene3D" id="3.40.50.1100">
    <property type="match status" value="2"/>
</dbReference>
<comment type="catalytic activity">
    <reaction evidence="9">
        <text>O-phospho-L-homoserine + H2O = L-threonine + phosphate</text>
        <dbReference type="Rhea" id="RHEA:10840"/>
        <dbReference type="ChEBI" id="CHEBI:15377"/>
        <dbReference type="ChEBI" id="CHEBI:43474"/>
        <dbReference type="ChEBI" id="CHEBI:57590"/>
        <dbReference type="ChEBI" id="CHEBI:57926"/>
        <dbReference type="EC" id="4.2.3.1"/>
    </reaction>
</comment>
<keyword evidence="7" id="KW-0791">Threonine biosynthesis</keyword>
<evidence type="ECO:0000256" key="9">
    <source>
        <dbReference type="ARBA" id="ARBA00049144"/>
    </source>
</evidence>
<dbReference type="InterPro" id="IPR036052">
    <property type="entry name" value="TrpB-like_PALP_sf"/>
</dbReference>
<evidence type="ECO:0000256" key="7">
    <source>
        <dbReference type="ARBA" id="ARBA00022697"/>
    </source>
</evidence>
<evidence type="ECO:0000256" key="4">
    <source>
        <dbReference type="ARBA" id="ARBA00013028"/>
    </source>
</evidence>
<dbReference type="SUPFAM" id="SSF53686">
    <property type="entry name" value="Tryptophan synthase beta subunit-like PLP-dependent enzymes"/>
    <property type="match status" value="1"/>
</dbReference>
<dbReference type="EC" id="4.2.3.1" evidence="4 10"/>
<organism evidence="13 14">
    <name type="scientific">Helicobacter suis</name>
    <dbReference type="NCBI Taxonomy" id="104628"/>
    <lineage>
        <taxon>Bacteria</taxon>
        <taxon>Pseudomonadati</taxon>
        <taxon>Campylobacterota</taxon>
        <taxon>Epsilonproteobacteria</taxon>
        <taxon>Campylobacterales</taxon>
        <taxon>Helicobacteraceae</taxon>
        <taxon>Helicobacter</taxon>
    </lineage>
</organism>
<comment type="similarity">
    <text evidence="3">Belongs to the threonine synthase family.</text>
</comment>
<dbReference type="Proteomes" id="UP000317935">
    <property type="component" value="Chromosome"/>
</dbReference>
<evidence type="ECO:0000256" key="6">
    <source>
        <dbReference type="ARBA" id="ARBA00022605"/>
    </source>
</evidence>
<evidence type="ECO:0000313" key="13">
    <source>
        <dbReference type="EMBL" id="BCD69547.1"/>
    </source>
</evidence>
<evidence type="ECO:0000256" key="11">
    <source>
        <dbReference type="PIRSR" id="PIRSR604450-51"/>
    </source>
</evidence>
<sequence length="475" mass="52958">MMQLHDTRSQASLSLEEALMRPSSPSKGLYTLKEWPKLDFSQFLSLDYKGLAKALCMHLGVEINGLEKALNRCSIQAPLKQLKGFSFPLFVQELYHGPTLAFKDMALQPLGVLLSEGAKKAQQKLVVLVATSGDTGPATLESLAQLENVFVVCLYPSKGTSLIQALQMQTAQAPNLKVYGIEGDFDKAQSLLKNLLNSPDFKHCLEKLGFSVGVANSINFGRVLFQIVYHVWGYLELVRLGTINYAEPIKIVVPSGNFGNALGAFYAKEMGLPVSKIAVVSNANNILEDFIKTGVYDIRQRSLQKTYAPAMDILKSSNVERLLYHLFGFKRTQECMQALDRYQFYSLTPHELSLLQQHFESYSCTDETCLENITNIYKSHGYLIDPHTATAFNALKENTPHILVSTASWSKFPSTIYLALEGKNCSDQKALQLLEQKGIKPPVSVQTLLKKPPRHLEVLQIPEIASHIEAWLKSL</sequence>
<dbReference type="EMBL" id="AP019774">
    <property type="protein sequence ID" value="BCD69547.1"/>
    <property type="molecule type" value="Genomic_DNA"/>
</dbReference>
<evidence type="ECO:0000256" key="10">
    <source>
        <dbReference type="NCBIfam" id="TIGR00260"/>
    </source>
</evidence>
<evidence type="ECO:0000256" key="8">
    <source>
        <dbReference type="ARBA" id="ARBA00022898"/>
    </source>
</evidence>
<evidence type="ECO:0000313" key="14">
    <source>
        <dbReference type="Proteomes" id="UP000317935"/>
    </source>
</evidence>
<protein>
    <recommendedName>
        <fullName evidence="5 10">Threonine synthase</fullName>
        <ecNumber evidence="4 10">4.2.3.1</ecNumber>
    </recommendedName>
</protein>
<dbReference type="AlphaFoldDB" id="A0A6J4CVN9"/>
<evidence type="ECO:0000256" key="5">
    <source>
        <dbReference type="ARBA" id="ARBA00018679"/>
    </source>
</evidence>
<dbReference type="GO" id="GO:0005737">
    <property type="term" value="C:cytoplasm"/>
    <property type="evidence" value="ECO:0007669"/>
    <property type="project" value="TreeGrafter"/>
</dbReference>
<dbReference type="PROSITE" id="PS00165">
    <property type="entry name" value="DEHYDRATASE_SER_THR"/>
    <property type="match status" value="1"/>
</dbReference>
<evidence type="ECO:0000256" key="1">
    <source>
        <dbReference type="ARBA" id="ARBA00001933"/>
    </source>
</evidence>
<proteinExistence type="inferred from homology"/>
<dbReference type="NCBIfam" id="TIGR00260">
    <property type="entry name" value="thrC"/>
    <property type="match status" value="1"/>
</dbReference>
<dbReference type="GO" id="GO:0004795">
    <property type="term" value="F:threonine synthase activity"/>
    <property type="evidence" value="ECO:0007669"/>
    <property type="project" value="UniProtKB-UniRule"/>
</dbReference>
<evidence type="ECO:0000259" key="12">
    <source>
        <dbReference type="Pfam" id="PF00291"/>
    </source>
</evidence>
<dbReference type="UniPathway" id="UPA00050">
    <property type="reaction ID" value="UER00065"/>
</dbReference>